<name>Q4SM52_TETNG</name>
<protein>
    <submittedName>
        <fullName evidence="1">(spotted green pufferfish) hypothetical protein</fullName>
    </submittedName>
</protein>
<proteinExistence type="predicted"/>
<gene>
    <name evidence="1" type="ORF">GSTENG00015932001</name>
</gene>
<dbReference type="AlphaFoldDB" id="Q4SM52"/>
<dbReference type="EMBL" id="CAAE01014555">
    <property type="protein sequence ID" value="CAF98280.1"/>
    <property type="molecule type" value="Genomic_DNA"/>
</dbReference>
<evidence type="ECO:0000313" key="1">
    <source>
        <dbReference type="EMBL" id="CAF98280.1"/>
    </source>
</evidence>
<dbReference type="KEGG" id="tng:GSTEN00015932G001"/>
<comment type="caution">
    <text evidence="1">The sequence shown here is derived from an EMBL/GenBank/DDBJ whole genome shotgun (WGS) entry which is preliminary data.</text>
</comment>
<reference evidence="1" key="1">
    <citation type="journal article" date="2004" name="Nature">
        <title>Genome duplication in the teleost fish Tetraodon nigroviridis reveals the early vertebrate proto-karyotype.</title>
        <authorList>
            <person name="Jaillon O."/>
            <person name="Aury J.-M."/>
            <person name="Brunet F."/>
            <person name="Petit J.-L."/>
            <person name="Stange-Thomann N."/>
            <person name="Mauceli E."/>
            <person name="Bouneau L."/>
            <person name="Fischer C."/>
            <person name="Ozouf-Costaz C."/>
            <person name="Bernot A."/>
            <person name="Nicaud S."/>
            <person name="Jaffe D."/>
            <person name="Fisher S."/>
            <person name="Lutfalla G."/>
            <person name="Dossat C."/>
            <person name="Segurens B."/>
            <person name="Dasilva C."/>
            <person name="Salanoubat M."/>
            <person name="Levy M."/>
            <person name="Boudet N."/>
            <person name="Castellano S."/>
            <person name="Anthouard V."/>
            <person name="Jubin C."/>
            <person name="Castelli V."/>
            <person name="Katinka M."/>
            <person name="Vacherie B."/>
            <person name="Biemont C."/>
            <person name="Skalli Z."/>
            <person name="Cattolico L."/>
            <person name="Poulain J."/>
            <person name="De Berardinis V."/>
            <person name="Cruaud C."/>
            <person name="Duprat S."/>
            <person name="Brottier P."/>
            <person name="Coutanceau J.-P."/>
            <person name="Gouzy J."/>
            <person name="Parra G."/>
            <person name="Lardier G."/>
            <person name="Chapple C."/>
            <person name="McKernan K.J."/>
            <person name="McEwan P."/>
            <person name="Bosak S."/>
            <person name="Kellis M."/>
            <person name="Volff J.-N."/>
            <person name="Guigo R."/>
            <person name="Zody M.C."/>
            <person name="Mesirov J."/>
            <person name="Lindblad-Toh K."/>
            <person name="Birren B."/>
            <person name="Nusbaum C."/>
            <person name="Kahn D."/>
            <person name="Robinson-Rechavi M."/>
            <person name="Laudet V."/>
            <person name="Schachter V."/>
            <person name="Quetier F."/>
            <person name="Saurin W."/>
            <person name="Scarpelli C."/>
            <person name="Wincker P."/>
            <person name="Lander E.S."/>
            <person name="Weissenbach J."/>
            <person name="Roest Crollius H."/>
        </authorList>
    </citation>
    <scope>NUCLEOTIDE SEQUENCE [LARGE SCALE GENOMIC DNA]</scope>
</reference>
<sequence length="86" mass="9265">MSTPRFKKDKEIIAEYESQVKATAVAQQMDGQEDGHSLTIAPCCCLPHIKTGLVRRSLGEGTERYEVSVGISEGGGYTSSAALDLF</sequence>
<reference evidence="1" key="2">
    <citation type="submission" date="2004-02" db="EMBL/GenBank/DDBJ databases">
        <authorList>
            <consortium name="Genoscope"/>
            <consortium name="Whitehead Institute Centre for Genome Research"/>
        </authorList>
    </citation>
    <scope>NUCLEOTIDE SEQUENCE</scope>
</reference>
<accession>Q4SM52</accession>
<organism evidence="1">
    <name type="scientific">Tetraodon nigroviridis</name>
    <name type="common">Spotted green pufferfish</name>
    <name type="synonym">Chelonodon nigroviridis</name>
    <dbReference type="NCBI Taxonomy" id="99883"/>
    <lineage>
        <taxon>Eukaryota</taxon>
        <taxon>Metazoa</taxon>
        <taxon>Chordata</taxon>
        <taxon>Craniata</taxon>
        <taxon>Vertebrata</taxon>
        <taxon>Euteleostomi</taxon>
        <taxon>Actinopterygii</taxon>
        <taxon>Neopterygii</taxon>
        <taxon>Teleostei</taxon>
        <taxon>Neoteleostei</taxon>
        <taxon>Acanthomorphata</taxon>
        <taxon>Eupercaria</taxon>
        <taxon>Tetraodontiformes</taxon>
        <taxon>Tetradontoidea</taxon>
        <taxon>Tetraodontidae</taxon>
        <taxon>Tetraodon</taxon>
    </lineage>
</organism>